<gene>
    <name evidence="2" type="ORF">LCER1_G003847</name>
</gene>
<accession>A0A7D8Z7L9</accession>
<dbReference type="OrthoDB" id="566138at2759"/>
<reference evidence="2 3" key="1">
    <citation type="submission" date="2018-05" db="EMBL/GenBank/DDBJ databases">
        <title>Whole genome sequencing for identification of molecular markers to develop diagnostic detection tools for the regulated plant pathogen Lachnellula willkommii.</title>
        <authorList>
            <person name="Giroux E."/>
            <person name="Bilodeau G."/>
        </authorList>
    </citation>
    <scope>NUCLEOTIDE SEQUENCE [LARGE SCALE GENOMIC DNA]</scope>
    <source>
        <strain evidence="2 3">CBS 625.97</strain>
    </source>
</reference>
<dbReference type="EMBL" id="QGMG01000262">
    <property type="protein sequence ID" value="TVY55223.1"/>
    <property type="molecule type" value="Genomic_DNA"/>
</dbReference>
<proteinExistence type="predicted"/>
<sequence length="460" mass="49711">MAAKSMNMPPKLISMTIDELALGLKDSQFTSVQLVNTYIARIRQVNGHLKVIGEIKPNAIDAAQELDNERSRNQTRGPLHGTKMPFQTLMIWKQVVFTPWNRVPGYSDQIPVGSSCLKGAKVGIEAAVIKRLKAAGAIILGITNLMEWCNLWTSRSPHGISANWGQSLGAYYPNQDPGGSSSGSCVATAIGLAAASLGTETFGSITMPSQRSAVVGFKPTPGLVSRVGMIVANEYQDTPGPITRTVKDAAYVLQAIAGEDPEDFAPFGYPRYAIPDYVAACKPEGLSGVRVAAPSQVVTQDAEVQATFKRALETIRQSGATVLTDIKFSEWTTSTRDDEHSLLNLGFLKGAPDVIEYIKRTPNEEYEKFGATEFEAADALEFNTLSPEFAASMERRNHLGRDVTRLLDDHNCDVLVIPGSGDAPGELGGHPTVIVPSGFYSNDKKVETAMADMIYRGPRT</sequence>
<dbReference type="InterPro" id="IPR036928">
    <property type="entry name" value="AS_sf"/>
</dbReference>
<dbReference type="Proteomes" id="UP000481288">
    <property type="component" value="Unassembled WGS sequence"/>
</dbReference>
<dbReference type="PANTHER" id="PTHR42678">
    <property type="entry name" value="AMIDASE"/>
    <property type="match status" value="1"/>
</dbReference>
<evidence type="ECO:0000313" key="3">
    <source>
        <dbReference type="Proteomes" id="UP000481288"/>
    </source>
</evidence>
<dbReference type="AlphaFoldDB" id="A0A7D8Z7L9"/>
<protein>
    <submittedName>
        <fullName evidence="2">Putative amidase</fullName>
    </submittedName>
</protein>
<dbReference type="Gene3D" id="3.90.1300.10">
    <property type="entry name" value="Amidase signature (AS) domain"/>
    <property type="match status" value="1"/>
</dbReference>
<dbReference type="InterPro" id="IPR023631">
    <property type="entry name" value="Amidase_dom"/>
</dbReference>
<evidence type="ECO:0000259" key="1">
    <source>
        <dbReference type="Pfam" id="PF01425"/>
    </source>
</evidence>
<organism evidence="2 3">
    <name type="scientific">Lachnellula cervina</name>
    <dbReference type="NCBI Taxonomy" id="1316786"/>
    <lineage>
        <taxon>Eukaryota</taxon>
        <taxon>Fungi</taxon>
        <taxon>Dikarya</taxon>
        <taxon>Ascomycota</taxon>
        <taxon>Pezizomycotina</taxon>
        <taxon>Leotiomycetes</taxon>
        <taxon>Helotiales</taxon>
        <taxon>Lachnaceae</taxon>
        <taxon>Lachnellula</taxon>
    </lineage>
</organism>
<feature type="non-terminal residue" evidence="2">
    <location>
        <position position="460"/>
    </location>
</feature>
<name>A0A7D8Z7L9_9HELO</name>
<comment type="caution">
    <text evidence="2">The sequence shown here is derived from an EMBL/GenBank/DDBJ whole genome shotgun (WGS) entry which is preliminary data.</text>
</comment>
<dbReference type="PANTHER" id="PTHR42678:SF34">
    <property type="entry name" value="OS04G0183300 PROTEIN"/>
    <property type="match status" value="1"/>
</dbReference>
<dbReference type="SUPFAM" id="SSF75304">
    <property type="entry name" value="Amidase signature (AS) enzymes"/>
    <property type="match status" value="1"/>
</dbReference>
<dbReference type="Pfam" id="PF01425">
    <property type="entry name" value="Amidase"/>
    <property type="match status" value="1"/>
</dbReference>
<feature type="domain" description="Amidase" evidence="1">
    <location>
        <begin position="112"/>
        <end position="429"/>
    </location>
</feature>
<keyword evidence="3" id="KW-1185">Reference proteome</keyword>
<evidence type="ECO:0000313" key="2">
    <source>
        <dbReference type="EMBL" id="TVY55223.1"/>
    </source>
</evidence>